<reference evidence="2 3" key="1">
    <citation type="submission" date="2018-06" db="EMBL/GenBank/DDBJ databases">
        <title>Genomic Encyclopedia of Archaeal and Bacterial Type Strains, Phase II (KMG-II): from individual species to whole genera.</title>
        <authorList>
            <person name="Goeker M."/>
        </authorList>
    </citation>
    <scope>NUCLEOTIDE SEQUENCE [LARGE SCALE GENOMIC DNA]</scope>
    <source>
        <strain evidence="2 3">DSM 22009</strain>
    </source>
</reference>
<protein>
    <submittedName>
        <fullName evidence="2">Uncharacterized protein</fullName>
    </submittedName>
</protein>
<gene>
    <name evidence="2" type="ORF">LX81_00253</name>
</gene>
<keyword evidence="1" id="KW-0812">Transmembrane</keyword>
<dbReference type="Proteomes" id="UP000248916">
    <property type="component" value="Unassembled WGS sequence"/>
</dbReference>
<dbReference type="AlphaFoldDB" id="A0A2W7NH93"/>
<keyword evidence="3" id="KW-1185">Reference proteome</keyword>
<feature type="transmembrane region" description="Helical" evidence="1">
    <location>
        <begin position="37"/>
        <end position="55"/>
    </location>
</feature>
<dbReference type="RefSeq" id="WP_170133809.1">
    <property type="nucleotide sequence ID" value="NZ_QKZL01000001.1"/>
</dbReference>
<keyword evidence="1" id="KW-1133">Transmembrane helix</keyword>
<evidence type="ECO:0000313" key="3">
    <source>
        <dbReference type="Proteomes" id="UP000248916"/>
    </source>
</evidence>
<evidence type="ECO:0000313" key="2">
    <source>
        <dbReference type="EMBL" id="PZX19791.1"/>
    </source>
</evidence>
<sequence length="56" mass="6198">MTERQFTPASEEELNCEFALRRADTCEETITILVRSALIWIAGIGSAAWLGARVLS</sequence>
<evidence type="ECO:0000256" key="1">
    <source>
        <dbReference type="SAM" id="Phobius"/>
    </source>
</evidence>
<dbReference type="EMBL" id="QKZL01000001">
    <property type="protein sequence ID" value="PZX19791.1"/>
    <property type="molecule type" value="Genomic_DNA"/>
</dbReference>
<organism evidence="2 3">
    <name type="scientific">Palleronia aestuarii</name>
    <dbReference type="NCBI Taxonomy" id="568105"/>
    <lineage>
        <taxon>Bacteria</taxon>
        <taxon>Pseudomonadati</taxon>
        <taxon>Pseudomonadota</taxon>
        <taxon>Alphaproteobacteria</taxon>
        <taxon>Rhodobacterales</taxon>
        <taxon>Roseobacteraceae</taxon>
        <taxon>Palleronia</taxon>
    </lineage>
</organism>
<accession>A0A2W7NH93</accession>
<keyword evidence="1" id="KW-0472">Membrane</keyword>
<comment type="caution">
    <text evidence="2">The sequence shown here is derived from an EMBL/GenBank/DDBJ whole genome shotgun (WGS) entry which is preliminary data.</text>
</comment>
<name>A0A2W7NH93_9RHOB</name>
<proteinExistence type="predicted"/>